<name>A0A1I4KG30_9FIRM</name>
<dbReference type="GO" id="GO:0015074">
    <property type="term" value="P:DNA integration"/>
    <property type="evidence" value="ECO:0007669"/>
    <property type="project" value="InterPro"/>
</dbReference>
<feature type="domain" description="Integrase catalytic" evidence="1">
    <location>
        <begin position="35"/>
        <end position="196"/>
    </location>
</feature>
<dbReference type="PANTHER" id="PTHR46889:SF5">
    <property type="entry name" value="INTEGRASE PROTEIN"/>
    <property type="match status" value="1"/>
</dbReference>
<evidence type="ECO:0000313" key="2">
    <source>
        <dbReference type="EMBL" id="SFL77571.1"/>
    </source>
</evidence>
<dbReference type="InterPro" id="IPR036397">
    <property type="entry name" value="RNaseH_sf"/>
</dbReference>
<dbReference type="Pfam" id="PF13333">
    <property type="entry name" value="rve_2"/>
    <property type="match status" value="1"/>
</dbReference>
<evidence type="ECO:0000259" key="1">
    <source>
        <dbReference type="PROSITE" id="PS50994"/>
    </source>
</evidence>
<dbReference type="SUPFAM" id="SSF53098">
    <property type="entry name" value="Ribonuclease H-like"/>
    <property type="match status" value="1"/>
</dbReference>
<evidence type="ECO:0000313" key="3">
    <source>
        <dbReference type="Proteomes" id="UP000199520"/>
    </source>
</evidence>
<dbReference type="STRING" id="1123291.SAMN04490355_101750"/>
<dbReference type="InterPro" id="IPR001584">
    <property type="entry name" value="Integrase_cat-core"/>
</dbReference>
<dbReference type="Pfam" id="PF00665">
    <property type="entry name" value="rve"/>
    <property type="match status" value="1"/>
</dbReference>
<dbReference type="AlphaFoldDB" id="A0A1I4KG30"/>
<dbReference type="PROSITE" id="PS50994">
    <property type="entry name" value="INTEGRASE"/>
    <property type="match status" value="1"/>
</dbReference>
<dbReference type="GO" id="GO:0003676">
    <property type="term" value="F:nucleic acid binding"/>
    <property type="evidence" value="ECO:0007669"/>
    <property type="project" value="InterPro"/>
</dbReference>
<dbReference type="Proteomes" id="UP000199520">
    <property type="component" value="Unassembled WGS sequence"/>
</dbReference>
<proteinExistence type="predicted"/>
<dbReference type="EMBL" id="FOTS01000017">
    <property type="protein sequence ID" value="SFL77571.1"/>
    <property type="molecule type" value="Genomic_DNA"/>
</dbReference>
<protein>
    <submittedName>
        <fullName evidence="2">Transposase InsO and inactivated derivatives</fullName>
    </submittedName>
</protein>
<sequence>MNQYGLLAEIRRSKKYKRMGEHLHKYSNLLNRDFHAEAINQKWVTDISYIHTGQGIIYLSIIRDLFDGSIVAHKMSTTQTVNLVLNTIKEAKQKERVTPELQLHSDQGFQYTSTGYFNLTKEYGITPSMSRRGNCYDNAMAENFFGILKAECIHRHRIKTFDEARQIIDEYIYFYNFERIQLKTRLTPYEKRCQPA</sequence>
<dbReference type="PANTHER" id="PTHR46889">
    <property type="entry name" value="TRANSPOSASE INSF FOR INSERTION SEQUENCE IS3B-RELATED"/>
    <property type="match status" value="1"/>
</dbReference>
<dbReference type="NCBIfam" id="NF033516">
    <property type="entry name" value="transpos_IS3"/>
    <property type="match status" value="1"/>
</dbReference>
<organism evidence="2 3">
    <name type="scientific">Pelosinus propionicus DSM 13327</name>
    <dbReference type="NCBI Taxonomy" id="1123291"/>
    <lineage>
        <taxon>Bacteria</taxon>
        <taxon>Bacillati</taxon>
        <taxon>Bacillota</taxon>
        <taxon>Negativicutes</taxon>
        <taxon>Selenomonadales</taxon>
        <taxon>Sporomusaceae</taxon>
        <taxon>Pelosinus</taxon>
    </lineage>
</organism>
<dbReference type="Gene3D" id="3.30.420.10">
    <property type="entry name" value="Ribonuclease H-like superfamily/Ribonuclease H"/>
    <property type="match status" value="1"/>
</dbReference>
<keyword evidence="3" id="KW-1185">Reference proteome</keyword>
<dbReference type="RefSeq" id="WP_090936706.1">
    <property type="nucleotide sequence ID" value="NZ_FOTS01000017.1"/>
</dbReference>
<dbReference type="OrthoDB" id="1676087at2"/>
<dbReference type="InterPro" id="IPR012337">
    <property type="entry name" value="RNaseH-like_sf"/>
</dbReference>
<reference evidence="3" key="1">
    <citation type="submission" date="2016-10" db="EMBL/GenBank/DDBJ databases">
        <authorList>
            <person name="Varghese N."/>
            <person name="Submissions S."/>
        </authorList>
    </citation>
    <scope>NUCLEOTIDE SEQUENCE [LARGE SCALE GENOMIC DNA]</scope>
    <source>
        <strain evidence="3">DSM 13327</strain>
    </source>
</reference>
<dbReference type="InterPro" id="IPR050900">
    <property type="entry name" value="Transposase_IS3/IS150/IS904"/>
</dbReference>
<gene>
    <name evidence="2" type="ORF">SAMN04490355_101750</name>
</gene>
<dbReference type="InterPro" id="IPR048020">
    <property type="entry name" value="Transpos_IS3"/>
</dbReference>
<accession>A0A1I4KG30</accession>